<comment type="caution">
    <text evidence="7">The sequence shown here is derived from an EMBL/GenBank/DDBJ whole genome shotgun (WGS) entry which is preliminary data.</text>
</comment>
<feature type="domain" description="GT44" evidence="5">
    <location>
        <begin position="124"/>
        <end position="508"/>
    </location>
</feature>
<evidence type="ECO:0000313" key="8">
    <source>
        <dbReference type="Proteomes" id="UP000285378"/>
    </source>
</evidence>
<dbReference type="GO" id="GO:0006508">
    <property type="term" value="P:proteolysis"/>
    <property type="evidence" value="ECO:0007669"/>
    <property type="project" value="UniProtKB-KW"/>
</dbReference>
<name>A0A423MNW1_PSEFL</name>
<keyword evidence="1" id="KW-0645">Protease</keyword>
<keyword evidence="2" id="KW-0378">Hydrolase</keyword>
<gene>
    <name evidence="7" type="ORF">BK670_02330</name>
</gene>
<feature type="domain" description="TcdA/TcdB toxin pore forming" evidence="6">
    <location>
        <begin position="1065"/>
        <end position="1707"/>
    </location>
</feature>
<dbReference type="GO" id="GO:0016757">
    <property type="term" value="F:glycosyltransferase activity"/>
    <property type="evidence" value="ECO:0007669"/>
    <property type="project" value="InterPro"/>
</dbReference>
<dbReference type="GO" id="GO:0004197">
    <property type="term" value="F:cysteine-type endopeptidase activity"/>
    <property type="evidence" value="ECO:0007669"/>
    <property type="project" value="InterPro"/>
</dbReference>
<feature type="domain" description="Peptidase C58 YopT-type" evidence="4">
    <location>
        <begin position="900"/>
        <end position="999"/>
    </location>
</feature>
<dbReference type="Proteomes" id="UP000285378">
    <property type="component" value="Unassembled WGS sequence"/>
</dbReference>
<dbReference type="OrthoDB" id="5489595at2"/>
<dbReference type="InterPro" id="IPR006473">
    <property type="entry name" value="Peptidase_C58_Yopt"/>
</dbReference>
<sequence>MRDIEVAVGETFVNFAALFTRGDFEQALLLHQNNKHYDALLRYYAACVDAKDSQQLIEPLRLLRQTLEPLLGSSRVRRELEPPVPTEQASASDLARIYERVEAFESRVHVGVELLKAAPTQVAKTLHFVWLGGGLGEIQRDYLNVWKQVLAGQGYTLNLWYDSDALLAYQTNKLMVEAAKADALARVGDKPVDENALADLYEERAIVLKRQMQAHLNEAVAKGQSADDARIDLLVRAYDQDAASLQALREQNRRTLQDMAGGDLQLRDLDAASVPLQLQNLYEQEMRLRGNLAAASDIVRVEVLYRESGSYADVDNLPPLVAKLAGVDLEVLNVDARLGILQLLLNHNPDWMPGRQPSNSYAKSIPAEHRATIEAFAQSRPALSQVFQAPTDLLARPFMLRAVTEGSSMTNAFLMAHAGSATLQAVIERIRFNYQLVDDTLRLAARRGVALTDFESVLPLAQTLLEQTYGPLRELPNQEEILAGFLASAAASYFSDGIRRQSEGTIYLTGPGAIRDAITDYARVHLTPEQAREIRTEAAIARYASVNRATEEELDHSWKDNATDPVKWVEDEQARWKQGHYKTRYKGDVAQLLKGSTIEFEQGWPLIEGRAVLLTDILQRLVDGLGDRFVEAMRQGFDGTMAFEETLPLSFADRQLIKNQPLTARAAAFPPDRRFLSLGLDEVLSAMAHGELTLAETTPLQRLALGVLLGIDSLHSQRFDAYSGELDNLANSVRELGASSRYAVIERHLYTRKDAAFLSALAGDITESAASVSALDLKKAALIKAQTLQQWGRYVAQIQQVATLEHRLQIAQQMDQVFSQIEVSGVKPVPQDLLLDGVGETIGGRCYPLALMMAAAFATGETASHHLRERFYLAVLEPQQNDSIVFVQALEELRGTRLSEVGTTLSRADLGQVTTALENHTGTRTLMLNSDNHSMLVAKTVEGEKVLYHFYDPNFGVFEFESAAMLKRALEHFFLKMGMAKYYAAYGAEIRPTFDLIELQGERVAALPLSAGFEVAKMLKGEPLPGQPAGKLRQRLNSAHGRSLVENSHLGASLLGLDSHWWGQQIASATAALQDLHTSVTPLVPLFETLEVTPEGQYRLNLIDPAQPERVVQIVSDDHRLLRIKNWLSEQFSTLARKPSAPTTVLDPTEAGSVHTLNAGFAIQALMNALRGREGEGRTLTTAVRLHAYLNYAQLLHGNVVDVLGLVQLVKTALGEEKIIARTCASVVSEALGHAANEGVGAVLGLANVGFDIYQLVTAGNDVEKAQFGTQLAFDSASLALTAGGVGAAVAGASTAAAVLGGAGVILGGLAVGVAALAQGFAAIARDAQEVGRFFADLQEAHRGVGYHFDDALNAWVVAPALVVKRIDLAATALILDSPRLYPLRDHFGVPDFEADYSRAINVRQHLGLPGQLAFAPAEGQAIVLPCTPDTCYGYEYKALPFASSRHDRGFDIARRLEKRQADGKWLFLFSFYSFPSHYIVSRLLPQYRETVIEVLLDEAKRTLVVPSLPHAWKNQVSYKIFGSGAHCTLALNPDAHIELVSNSLHFCTWVLEAGWAREGDVRIERLGDLYIGKVHVKVTGHGRHSILIRTGDHQLFSVDRGKRQLDVIQQSAPVGLDEQALLTHFRTLAREHRLVLPYTPVHDWLIPFESPQAPRSTTAWYDAREDRFLYIRNEDIADTEDAQLALVADGYAYFYLPDSYDIWQVDAVSGLLRYRYRLIVAEGESVIGPVEMDAHGVIHVVQTVTGAHGPRRFNYLIHRQQLLLSSVTHETARELQTTLFASSTLADWSSVLGKHTVHRPVAERDVEMTVDWQPATYVSVSWLFDTDKRDIVWIRSPDRLLIHPPSLAPDIHGWPDSIKNLTDLVLMPLARNNAVCFIYNRLDQTLCHRQRVVVQGVEQWSDRWVQPPGLKQIVAVENGYLILDDEGRLFNLTAQGELPLYGVGEQWLKDHAQWWLALEPLAKRYPVDSFAIVGLRNLAGDGNLSAWCVNGRLLLCDPGRDVPVRLLGMASDNRAAWLFNISTGEIWTQGFVEPQQLVRAFGEGAQLLHSDVLPVPERAWRDWRFSDVAVDGSGLRGTTVDGVTLQLGHQQTALVTAVDRRWVAAQGEHLIEHMQALLARVDHGAFVSVACAPGHLQWYDVHSARLVSVAADRVSDDVVMLGTRNQVNVLLHERRQGTVQAYPGMHSFGPFDYLQRDAQVMTLQGHDTIDDLLPLIADDVSTLVVRLGQGGVTCHLSKAAWSRLDAVIVDCRHALGQAPAVPGKLIWDFDTPDNLLFEIVQEHLVIVDPVNEHALIFRDVGSPDPSLRGEVFLAFKARQSMPISAWVRRLQTSKGRTGSVTFRALAAESAIAG</sequence>
<accession>A0A423MNW1</accession>
<dbReference type="InterPro" id="IPR029044">
    <property type="entry name" value="Nucleotide-diphossugar_trans"/>
</dbReference>
<dbReference type="InterPro" id="IPR024770">
    <property type="entry name" value="TcdA/TcdB_cat"/>
</dbReference>
<organism evidence="7 8">
    <name type="scientific">Pseudomonas fluorescens</name>
    <dbReference type="NCBI Taxonomy" id="294"/>
    <lineage>
        <taxon>Bacteria</taxon>
        <taxon>Pseudomonadati</taxon>
        <taxon>Pseudomonadota</taxon>
        <taxon>Gammaproteobacteria</taxon>
        <taxon>Pseudomonadales</taxon>
        <taxon>Pseudomonadaceae</taxon>
        <taxon>Pseudomonas</taxon>
    </lineage>
</organism>
<dbReference type="Pfam" id="PF03543">
    <property type="entry name" value="Peptidase_C58"/>
    <property type="match status" value="1"/>
</dbReference>
<evidence type="ECO:0000256" key="1">
    <source>
        <dbReference type="ARBA" id="ARBA00022670"/>
    </source>
</evidence>
<dbReference type="Gene3D" id="3.90.550.20">
    <property type="match status" value="1"/>
</dbReference>
<dbReference type="SUPFAM" id="SSF53448">
    <property type="entry name" value="Nucleotide-diphospho-sugar transferases"/>
    <property type="match status" value="1"/>
</dbReference>
<proteinExistence type="predicted"/>
<reference evidence="7 8" key="1">
    <citation type="submission" date="2016-10" db="EMBL/GenBank/DDBJ databases">
        <title>Comparative genome analysis of multiple Pseudomonas spp. focuses on biocontrol and plant growth promoting traits.</title>
        <authorList>
            <person name="Tao X.-Y."/>
            <person name="Taylor C.G."/>
        </authorList>
    </citation>
    <scope>NUCLEOTIDE SEQUENCE [LARGE SCALE GENOMIC DNA]</scope>
    <source>
        <strain evidence="7 8">28B5</strain>
    </source>
</reference>
<evidence type="ECO:0000256" key="3">
    <source>
        <dbReference type="ARBA" id="ARBA00022807"/>
    </source>
</evidence>
<dbReference type="Pfam" id="PF12919">
    <property type="entry name" value="TcdA_TcdB"/>
    <property type="match status" value="1"/>
</dbReference>
<protein>
    <submittedName>
        <fullName evidence="7">Toxin</fullName>
    </submittedName>
</protein>
<dbReference type="RefSeq" id="WP_123448457.1">
    <property type="nucleotide sequence ID" value="NZ_MOBX01000002.1"/>
</dbReference>
<dbReference type="EMBL" id="MOBX01000002">
    <property type="protein sequence ID" value="RON86434.1"/>
    <property type="molecule type" value="Genomic_DNA"/>
</dbReference>
<dbReference type="CDD" id="cd20495">
    <property type="entry name" value="C58_PaToxP-like"/>
    <property type="match status" value="1"/>
</dbReference>
<keyword evidence="3" id="KW-0788">Thiol protease</keyword>
<evidence type="ECO:0000313" key="7">
    <source>
        <dbReference type="EMBL" id="RON86434.1"/>
    </source>
</evidence>
<dbReference type="Pfam" id="PF12920">
    <property type="entry name" value="TcdA_TcdB_pore"/>
    <property type="match status" value="1"/>
</dbReference>
<evidence type="ECO:0000259" key="5">
    <source>
        <dbReference type="Pfam" id="PF12919"/>
    </source>
</evidence>
<evidence type="ECO:0000259" key="6">
    <source>
        <dbReference type="Pfam" id="PF12920"/>
    </source>
</evidence>
<evidence type="ECO:0000256" key="2">
    <source>
        <dbReference type="ARBA" id="ARBA00022801"/>
    </source>
</evidence>
<evidence type="ECO:0000259" key="4">
    <source>
        <dbReference type="Pfam" id="PF03543"/>
    </source>
</evidence>
<dbReference type="InterPro" id="IPR024769">
    <property type="entry name" value="TcdA/TcdB_pore_forming"/>
</dbReference>